<dbReference type="CDD" id="cd02120">
    <property type="entry name" value="PA_subtilisin_like"/>
    <property type="match status" value="1"/>
</dbReference>
<keyword evidence="5 7" id="KW-0720">Serine protease</keyword>
<dbReference type="InterPro" id="IPR000209">
    <property type="entry name" value="Peptidase_S8/S53_dom"/>
</dbReference>
<dbReference type="PROSITE" id="PS00138">
    <property type="entry name" value="SUBTILASE_SER"/>
    <property type="match status" value="1"/>
</dbReference>
<dbReference type="Proteomes" id="UP000829196">
    <property type="component" value="Unassembled WGS sequence"/>
</dbReference>
<evidence type="ECO:0000259" key="12">
    <source>
        <dbReference type="Pfam" id="PF17766"/>
    </source>
</evidence>
<dbReference type="PRINTS" id="PR00723">
    <property type="entry name" value="SUBTILISIN"/>
</dbReference>
<proteinExistence type="inferred from homology"/>
<evidence type="ECO:0000259" key="10">
    <source>
        <dbReference type="Pfam" id="PF02225"/>
    </source>
</evidence>
<dbReference type="InterPro" id="IPR037045">
    <property type="entry name" value="S8pro/Inhibitor_I9_sf"/>
</dbReference>
<dbReference type="Pfam" id="PF02225">
    <property type="entry name" value="PA"/>
    <property type="match status" value="1"/>
</dbReference>
<evidence type="ECO:0000313" key="13">
    <source>
        <dbReference type="EMBL" id="KAI0495083.1"/>
    </source>
</evidence>
<reference evidence="13" key="1">
    <citation type="journal article" date="2022" name="Front. Genet.">
        <title>Chromosome-Scale Assembly of the Dendrobium nobile Genome Provides Insights Into the Molecular Mechanism of the Biosynthesis of the Medicinal Active Ingredient of Dendrobium.</title>
        <authorList>
            <person name="Xu Q."/>
            <person name="Niu S.-C."/>
            <person name="Li K.-L."/>
            <person name="Zheng P.-J."/>
            <person name="Zhang X.-J."/>
            <person name="Jia Y."/>
            <person name="Liu Y."/>
            <person name="Niu Y.-X."/>
            <person name="Yu L.-H."/>
            <person name="Chen D.-F."/>
            <person name="Zhang G.-Q."/>
        </authorList>
    </citation>
    <scope>NUCLEOTIDE SEQUENCE</scope>
    <source>
        <tissue evidence="13">Leaf</tissue>
    </source>
</reference>
<evidence type="ECO:0000256" key="3">
    <source>
        <dbReference type="ARBA" id="ARBA00022729"/>
    </source>
</evidence>
<organism evidence="13 14">
    <name type="scientific">Dendrobium nobile</name>
    <name type="common">Orchid</name>
    <dbReference type="NCBI Taxonomy" id="94219"/>
    <lineage>
        <taxon>Eukaryota</taxon>
        <taxon>Viridiplantae</taxon>
        <taxon>Streptophyta</taxon>
        <taxon>Embryophyta</taxon>
        <taxon>Tracheophyta</taxon>
        <taxon>Spermatophyta</taxon>
        <taxon>Magnoliopsida</taxon>
        <taxon>Liliopsida</taxon>
        <taxon>Asparagales</taxon>
        <taxon>Orchidaceae</taxon>
        <taxon>Epidendroideae</taxon>
        <taxon>Malaxideae</taxon>
        <taxon>Dendrobiinae</taxon>
        <taxon>Dendrobium</taxon>
    </lineage>
</organism>
<dbReference type="Pfam" id="PF00082">
    <property type="entry name" value="Peptidase_S8"/>
    <property type="match status" value="1"/>
</dbReference>
<protein>
    <recommendedName>
        <fullName evidence="15">Subtilisin-like protease</fullName>
    </recommendedName>
</protein>
<dbReference type="InterPro" id="IPR010259">
    <property type="entry name" value="S8pro/Inhibitor_I9"/>
</dbReference>
<dbReference type="SMR" id="A0A8T3AFZ9"/>
<name>A0A8T3AFZ9_DENNO</name>
<dbReference type="Gene3D" id="3.50.30.30">
    <property type="match status" value="1"/>
</dbReference>
<feature type="active site" description="Charge relay system" evidence="6 7">
    <location>
        <position position="148"/>
    </location>
</feature>
<dbReference type="InterPro" id="IPR045051">
    <property type="entry name" value="SBT"/>
</dbReference>
<comment type="similarity">
    <text evidence="1 7">Belongs to the peptidase S8 family.</text>
</comment>
<evidence type="ECO:0000256" key="5">
    <source>
        <dbReference type="ARBA" id="ARBA00022825"/>
    </source>
</evidence>
<evidence type="ECO:0000256" key="6">
    <source>
        <dbReference type="PIRSR" id="PIRSR615500-1"/>
    </source>
</evidence>
<feature type="domain" description="Peptidase S8/S53" evidence="9">
    <location>
        <begin position="141"/>
        <end position="595"/>
    </location>
</feature>
<accession>A0A8T3AFZ9</accession>
<dbReference type="PANTHER" id="PTHR10795">
    <property type="entry name" value="PROPROTEIN CONVERTASE SUBTILISIN/KEXIN"/>
    <property type="match status" value="1"/>
</dbReference>
<evidence type="ECO:0000256" key="4">
    <source>
        <dbReference type="ARBA" id="ARBA00022801"/>
    </source>
</evidence>
<evidence type="ECO:0000256" key="2">
    <source>
        <dbReference type="ARBA" id="ARBA00022670"/>
    </source>
</evidence>
<dbReference type="InterPro" id="IPR015500">
    <property type="entry name" value="Peptidase_S8_subtilisin-rel"/>
</dbReference>
<feature type="region of interest" description="Disordered" evidence="8">
    <location>
        <begin position="201"/>
        <end position="230"/>
    </location>
</feature>
<dbReference type="GO" id="GO:0006508">
    <property type="term" value="P:proteolysis"/>
    <property type="evidence" value="ECO:0007669"/>
    <property type="project" value="UniProtKB-KW"/>
</dbReference>
<evidence type="ECO:0000259" key="11">
    <source>
        <dbReference type="Pfam" id="PF05922"/>
    </source>
</evidence>
<feature type="active site" description="Charge relay system" evidence="6 7">
    <location>
        <position position="549"/>
    </location>
</feature>
<evidence type="ECO:0000256" key="1">
    <source>
        <dbReference type="ARBA" id="ARBA00011073"/>
    </source>
</evidence>
<dbReference type="Pfam" id="PF17766">
    <property type="entry name" value="fn3_6"/>
    <property type="match status" value="1"/>
</dbReference>
<evidence type="ECO:0000256" key="8">
    <source>
        <dbReference type="SAM" id="MobiDB-lite"/>
    </source>
</evidence>
<dbReference type="SUPFAM" id="SSF52743">
    <property type="entry name" value="Subtilisin-like"/>
    <property type="match status" value="1"/>
</dbReference>
<evidence type="ECO:0000313" key="14">
    <source>
        <dbReference type="Proteomes" id="UP000829196"/>
    </source>
</evidence>
<keyword evidence="3" id="KW-0732">Signal</keyword>
<dbReference type="InterPro" id="IPR034197">
    <property type="entry name" value="Peptidases_S8_3"/>
</dbReference>
<dbReference type="Gene3D" id="2.60.40.2310">
    <property type="match status" value="1"/>
</dbReference>
<sequence>MAAASKRSRSAGIPLVLISIVFFLWFTHLVSGNKTYIVYMNPDYKPSVHPTYAHWYSSHLASLSIDPSRHLIYSYSDALHAFAAASLLPRHLRILRRSPAVLHLHPDPLIRLHTTRTPFFLGLSPSSPSSPFRSADAASGSVIIGVLDTGVWPESPSFDDASLPPIPSRWRGHCEAGVDFSPSLCNRKLVGARAFSRGLLAGSGAPGKPPQEYDSPRDRDGHGTHTTSTAAGAPAANASLLGYASGTARGMCTSCRIAAYKVCWASGCFGSDILAGIDRAISDGVDVLSLSLGGGTAPFFRDTIAVGAFAAAERGIFVACSAGNSGPGWGSITNSAPWIATVGAGTIDRDFPAYVTLDSGDRFAGVSLYSGEGMEETLVPLFYDNRNNASRICLSGTLDPANIKGRVVLCDRGVSARVEKGAVIRDSGGVGMILANTAANGEELVADSHLLPAVAVGKIAGDKIRKYIISHQKPKAVLRFGGTVVGVRPSPVVAAFSSRGPNPVTPEILKPDMIGPGVNILAGWSGSVGPTGMPKDARRTQFNIMSGTSMSCPHISGLAALLKAGHQDWSPAAIKSALMTTAYSRDNTGNHVRDAAGGLAATSLAYGAGHVDPQKALEPGLVYDITTDDYIAFLCSLNYTLPHIQAIAKRSNFSCSRRLKSPGDLNYPSFSVIFSGKTKVVRYGRELTNVGAAGLVYEVSVGGPATVGVSVKPSRLFFKQVGQKLKYSVTFVSMRGASAKPPPPPPRTGTTAFGWLTWSNKQHKVRSPIAYTWRM</sequence>
<dbReference type="GO" id="GO:0004252">
    <property type="term" value="F:serine-type endopeptidase activity"/>
    <property type="evidence" value="ECO:0007669"/>
    <property type="project" value="UniProtKB-UniRule"/>
</dbReference>
<dbReference type="FunFam" id="3.50.30.30:FF:000005">
    <property type="entry name" value="subtilisin-like protease SBT1.5"/>
    <property type="match status" value="1"/>
</dbReference>
<dbReference type="InterPro" id="IPR036852">
    <property type="entry name" value="Peptidase_S8/S53_dom_sf"/>
</dbReference>
<feature type="domain" description="Subtilisin-like protease fibronectin type-III" evidence="12">
    <location>
        <begin position="664"/>
        <end position="770"/>
    </location>
</feature>
<dbReference type="InterPro" id="IPR041469">
    <property type="entry name" value="Subtilisin-like_FN3"/>
</dbReference>
<dbReference type="InterPro" id="IPR023828">
    <property type="entry name" value="Peptidase_S8_Ser-AS"/>
</dbReference>
<comment type="caution">
    <text evidence="13">The sequence shown here is derived from an EMBL/GenBank/DDBJ whole genome shotgun (WGS) entry which is preliminary data.</text>
</comment>
<dbReference type="Pfam" id="PF05922">
    <property type="entry name" value="Inhibitor_I9"/>
    <property type="match status" value="1"/>
</dbReference>
<dbReference type="InterPro" id="IPR003137">
    <property type="entry name" value="PA_domain"/>
</dbReference>
<dbReference type="FunFam" id="3.40.50.200:FF:000006">
    <property type="entry name" value="Subtilisin-like protease SBT1.5"/>
    <property type="match status" value="1"/>
</dbReference>
<feature type="domain" description="Inhibitor I9" evidence="11">
    <location>
        <begin position="35"/>
        <end position="113"/>
    </location>
</feature>
<keyword evidence="2 7" id="KW-0645">Protease</keyword>
<feature type="domain" description="PA" evidence="10">
    <location>
        <begin position="399"/>
        <end position="464"/>
    </location>
</feature>
<dbReference type="PROSITE" id="PS51892">
    <property type="entry name" value="SUBTILASE"/>
    <property type="match status" value="1"/>
</dbReference>
<feature type="compositionally biased region" description="Basic and acidic residues" evidence="8">
    <location>
        <begin position="214"/>
        <end position="223"/>
    </location>
</feature>
<dbReference type="AlphaFoldDB" id="A0A8T3AFZ9"/>
<gene>
    <name evidence="13" type="ORF">KFK09_025230</name>
</gene>
<dbReference type="Gene3D" id="3.40.50.200">
    <property type="entry name" value="Peptidase S8/S53 domain"/>
    <property type="match status" value="1"/>
</dbReference>
<dbReference type="CDD" id="cd04852">
    <property type="entry name" value="Peptidases_S8_3"/>
    <property type="match status" value="1"/>
</dbReference>
<feature type="active site" description="Charge relay system" evidence="6 7">
    <location>
        <position position="222"/>
    </location>
</feature>
<keyword evidence="4 7" id="KW-0378">Hydrolase</keyword>
<keyword evidence="14" id="KW-1185">Reference proteome</keyword>
<evidence type="ECO:0000259" key="9">
    <source>
        <dbReference type="Pfam" id="PF00082"/>
    </source>
</evidence>
<dbReference type="Gene3D" id="3.30.70.80">
    <property type="entry name" value="Peptidase S8 propeptide/proteinase inhibitor I9"/>
    <property type="match status" value="1"/>
</dbReference>
<dbReference type="EMBL" id="JAGYWB010000017">
    <property type="protein sequence ID" value="KAI0495083.1"/>
    <property type="molecule type" value="Genomic_DNA"/>
</dbReference>
<evidence type="ECO:0008006" key="15">
    <source>
        <dbReference type="Google" id="ProtNLM"/>
    </source>
</evidence>
<evidence type="ECO:0000256" key="7">
    <source>
        <dbReference type="PROSITE-ProRule" id="PRU01240"/>
    </source>
</evidence>
<dbReference type="OrthoDB" id="206201at2759"/>